<dbReference type="Gene3D" id="2.180.10.10">
    <property type="entry name" value="RHS repeat-associated core"/>
    <property type="match status" value="1"/>
</dbReference>
<dbReference type="SUPFAM" id="SSF56399">
    <property type="entry name" value="ADP-ribosylation"/>
    <property type="match status" value="1"/>
</dbReference>
<organism evidence="3 4">
    <name type="scientific">Pseudomonas batumici</name>
    <dbReference type="NCBI Taxonomy" id="226910"/>
    <lineage>
        <taxon>Bacteria</taxon>
        <taxon>Pseudomonadati</taxon>
        <taxon>Pseudomonadota</taxon>
        <taxon>Gammaproteobacteria</taxon>
        <taxon>Pseudomonadales</taxon>
        <taxon>Pseudomonadaceae</taxon>
        <taxon>Pseudomonas</taxon>
    </lineage>
</organism>
<sequence length="446" mass="49082">MKPSAIWWRAGLPALGCEATLKPENSVCQAGRGDWLCDCFAVERGQARSPQISAKPDTSASRQVTKVGRHYSLRPHLSPRARAMHASRDTLLIQYRYDPLDRLVDCSLTGLPRLQCFYQKSRLATEIHGQVKHAFFQGQDTLLAQQQHQGATRDTTLLATDSQRSVLHALERAQQRAIAYMPYGHRAADSGLLSLLGFNGERADPVTGHYLLGNGYRAFNAVLMRFNSPDSLSPFGKGGVNAYAYGEGDPINIVDPTGHFGVFAFFKWLETPLRQIFRLLRVPRRLATIGRVLSAAPSAASSVPSTPLGDFARLRGMPDVLDNIVQRLPGRDMVSLARTSNAMKGVVYSAAKAPSSLPIGELRTKLPLAMKGKVEGVLPKDAMGKYKEITVNNFNQVMADVRSAGCYGRKTSVKIRVGHARERRELFEQVPEAMVRGPDGGRRAFL</sequence>
<dbReference type="PATRIC" id="fig|226910.6.peg.1965"/>
<reference evidence="3 4" key="1">
    <citation type="submission" date="2015-01" db="EMBL/GenBank/DDBJ databases">
        <title>Complete genome of Pseudomonas batumici UCM B-321 producer of the batumin antibiotic with strong antistaphilococcal and potential anticancer activity.</title>
        <authorList>
            <person name="Klochko V.V."/>
            <person name="Zelena L.B."/>
            <person name="Elena K.A."/>
            <person name="Reva O.N."/>
        </authorList>
    </citation>
    <scope>NUCLEOTIDE SEQUENCE [LARGE SCALE GENOMIC DNA]</scope>
    <source>
        <strain evidence="3 4">UCM B-321</strain>
    </source>
</reference>
<accession>A0A0C2EEK3</accession>
<evidence type="ECO:0000313" key="4">
    <source>
        <dbReference type="Proteomes" id="UP000031535"/>
    </source>
</evidence>
<evidence type="ECO:0000259" key="2">
    <source>
        <dbReference type="Pfam" id="PF25023"/>
    </source>
</evidence>
<dbReference type="InterPro" id="IPR022385">
    <property type="entry name" value="Rhs_assc_core"/>
</dbReference>
<keyword evidence="4" id="KW-1185">Reference proteome</keyword>
<proteinExistence type="predicted"/>
<dbReference type="InterPro" id="IPR056823">
    <property type="entry name" value="TEN-like_YD-shell"/>
</dbReference>
<keyword evidence="1" id="KW-0677">Repeat</keyword>
<dbReference type="STRING" id="226910.UCMB321_1973"/>
<protein>
    <submittedName>
        <fullName evidence="3">YD repeat protein</fullName>
    </submittedName>
</protein>
<dbReference type="NCBIfam" id="TIGR03696">
    <property type="entry name" value="Rhs_assc_core"/>
    <property type="match status" value="1"/>
</dbReference>
<gene>
    <name evidence="3" type="ORF">UCMB321_1973</name>
</gene>
<dbReference type="EMBL" id="JXDG01000020">
    <property type="protein sequence ID" value="KIH84404.1"/>
    <property type="molecule type" value="Genomic_DNA"/>
</dbReference>
<dbReference type="Pfam" id="PF25023">
    <property type="entry name" value="TEN_YD-shell"/>
    <property type="match status" value="1"/>
</dbReference>
<comment type="caution">
    <text evidence="3">The sequence shown here is derived from an EMBL/GenBank/DDBJ whole genome shotgun (WGS) entry which is preliminary data.</text>
</comment>
<dbReference type="AlphaFoldDB" id="A0A0C2EEK3"/>
<name>A0A0C2EEK3_9PSED</name>
<evidence type="ECO:0000313" key="3">
    <source>
        <dbReference type="EMBL" id="KIH84404.1"/>
    </source>
</evidence>
<dbReference type="Proteomes" id="UP000031535">
    <property type="component" value="Unassembled WGS sequence"/>
</dbReference>
<evidence type="ECO:0000256" key="1">
    <source>
        <dbReference type="ARBA" id="ARBA00022737"/>
    </source>
</evidence>
<feature type="domain" description="Teneurin-like YD-shell" evidence="2">
    <location>
        <begin position="85"/>
        <end position="230"/>
    </location>
</feature>